<proteinExistence type="predicted"/>
<reference evidence="1 2" key="1">
    <citation type="submission" date="2020-06" db="EMBL/GenBank/DDBJ databases">
        <authorList>
            <person name="Li R."/>
            <person name="Bekaert M."/>
        </authorList>
    </citation>
    <scope>NUCLEOTIDE SEQUENCE [LARGE SCALE GENOMIC DNA]</scope>
    <source>
        <strain evidence="2">wild</strain>
    </source>
</reference>
<evidence type="ECO:0000313" key="2">
    <source>
        <dbReference type="Proteomes" id="UP000507470"/>
    </source>
</evidence>
<name>A0A6J8DSI3_MYTCO</name>
<dbReference type="AlphaFoldDB" id="A0A6J8DSI3"/>
<keyword evidence="2" id="KW-1185">Reference proteome</keyword>
<organism evidence="1 2">
    <name type="scientific">Mytilus coruscus</name>
    <name type="common">Sea mussel</name>
    <dbReference type="NCBI Taxonomy" id="42192"/>
    <lineage>
        <taxon>Eukaryota</taxon>
        <taxon>Metazoa</taxon>
        <taxon>Spiralia</taxon>
        <taxon>Lophotrochozoa</taxon>
        <taxon>Mollusca</taxon>
        <taxon>Bivalvia</taxon>
        <taxon>Autobranchia</taxon>
        <taxon>Pteriomorphia</taxon>
        <taxon>Mytilida</taxon>
        <taxon>Mytiloidea</taxon>
        <taxon>Mytilidae</taxon>
        <taxon>Mytilinae</taxon>
        <taxon>Mytilus</taxon>
    </lineage>
</organism>
<gene>
    <name evidence="1" type="ORF">MCOR_43796</name>
</gene>
<sequence length="156" mass="18139">MGNVFKRREKKPFQWSIPQTQENIRDHYCYQSTESRNTCSSADTLTLNTKGQQLEFSIEMLQKSILQIELVIKEQLHKFVEILEKEDCNVSDTQNRTSLRIRHAKLKTAVVHMTNSLNQIRNALREQHEGLTALIEDRENIDPIEKSSISVFGTHV</sequence>
<accession>A0A6J8DSI3</accession>
<dbReference type="EMBL" id="CACVKT020007782">
    <property type="protein sequence ID" value="CAC5410622.1"/>
    <property type="molecule type" value="Genomic_DNA"/>
</dbReference>
<protein>
    <submittedName>
        <fullName evidence="1">Uncharacterized protein</fullName>
    </submittedName>
</protein>
<evidence type="ECO:0000313" key="1">
    <source>
        <dbReference type="EMBL" id="CAC5410622.1"/>
    </source>
</evidence>
<dbReference type="Proteomes" id="UP000507470">
    <property type="component" value="Unassembled WGS sequence"/>
</dbReference>